<proteinExistence type="inferred from homology"/>
<feature type="region of interest" description="Disordered" evidence="4">
    <location>
        <begin position="120"/>
        <end position="150"/>
    </location>
</feature>
<comment type="caution">
    <text evidence="6">The sequence shown here is derived from an EMBL/GenBank/DDBJ whole genome shotgun (WGS) entry which is preliminary data.</text>
</comment>
<evidence type="ECO:0000313" key="6">
    <source>
        <dbReference type="EMBL" id="KAK7435495.1"/>
    </source>
</evidence>
<evidence type="ECO:0000256" key="3">
    <source>
        <dbReference type="RuleBase" id="RU003616"/>
    </source>
</evidence>
<dbReference type="PROSITE" id="PS01031">
    <property type="entry name" value="SHSP"/>
    <property type="match status" value="1"/>
</dbReference>
<dbReference type="InterPro" id="IPR008978">
    <property type="entry name" value="HSP20-like_chaperone"/>
</dbReference>
<reference evidence="6 7" key="1">
    <citation type="submission" date="2024-01" db="EMBL/GenBank/DDBJ databases">
        <title>A draft genome for the cacao thread blight pathogen Marasmiellus scandens.</title>
        <authorList>
            <person name="Baruah I.K."/>
            <person name="Leung J."/>
            <person name="Bukari Y."/>
            <person name="Amoako-Attah I."/>
            <person name="Meinhardt L.W."/>
            <person name="Bailey B.A."/>
            <person name="Cohen S.P."/>
        </authorList>
    </citation>
    <scope>NUCLEOTIDE SEQUENCE [LARGE SCALE GENOMIC DNA]</scope>
    <source>
        <strain evidence="6 7">GH-19</strain>
    </source>
</reference>
<dbReference type="Gene3D" id="2.60.40.790">
    <property type="match status" value="1"/>
</dbReference>
<comment type="similarity">
    <text evidence="2 3">Belongs to the small heat shock protein (HSP20) family.</text>
</comment>
<sequence>MPPSGSPKNATRNDQTFEVEDRILTRDQLQQLIHAGVKQQLESLRQTTGASSHSFPRITPGEFKRVGVWAPRVDVWDDPESPNIVATFEIPGVCREDLSVNIEENRYLVVQGQRRCRLIGDSDPESTSALSALSEPELADEDDQEQPPQRQARFEKAELRYGRFGRRLDLGRGVFEYRNADINADLRDGMLTVTWPRYPRPPAPCSANGTLRNYSGGRSAGSSPMITPIAALRTSTSGLDTAYDASLVTASRATASRAHSPPVLV</sequence>
<evidence type="ECO:0000256" key="4">
    <source>
        <dbReference type="SAM" id="MobiDB-lite"/>
    </source>
</evidence>
<gene>
    <name evidence="6" type="ORF">VKT23_019617</name>
</gene>
<dbReference type="SUPFAM" id="SSF49764">
    <property type="entry name" value="HSP20-like chaperones"/>
    <property type="match status" value="1"/>
</dbReference>
<dbReference type="EMBL" id="JBANRG010000106">
    <property type="protein sequence ID" value="KAK7435495.1"/>
    <property type="molecule type" value="Genomic_DNA"/>
</dbReference>
<keyword evidence="1" id="KW-0346">Stress response</keyword>
<protein>
    <recommendedName>
        <fullName evidence="5">SHSP domain-containing protein</fullName>
    </recommendedName>
</protein>
<accession>A0ABR1INU4</accession>
<evidence type="ECO:0000256" key="2">
    <source>
        <dbReference type="PROSITE-ProRule" id="PRU00285"/>
    </source>
</evidence>
<organism evidence="6 7">
    <name type="scientific">Marasmiellus scandens</name>
    <dbReference type="NCBI Taxonomy" id="2682957"/>
    <lineage>
        <taxon>Eukaryota</taxon>
        <taxon>Fungi</taxon>
        <taxon>Dikarya</taxon>
        <taxon>Basidiomycota</taxon>
        <taxon>Agaricomycotina</taxon>
        <taxon>Agaricomycetes</taxon>
        <taxon>Agaricomycetidae</taxon>
        <taxon>Agaricales</taxon>
        <taxon>Marasmiineae</taxon>
        <taxon>Omphalotaceae</taxon>
        <taxon>Marasmiellus</taxon>
    </lineage>
</organism>
<dbReference type="CDD" id="cd06464">
    <property type="entry name" value="ACD_sHsps-like"/>
    <property type="match status" value="1"/>
</dbReference>
<dbReference type="Pfam" id="PF00011">
    <property type="entry name" value="HSP20"/>
    <property type="match status" value="1"/>
</dbReference>
<dbReference type="PANTHER" id="PTHR11527">
    <property type="entry name" value="HEAT-SHOCK PROTEIN 20 FAMILY MEMBER"/>
    <property type="match status" value="1"/>
</dbReference>
<keyword evidence="7" id="KW-1185">Reference proteome</keyword>
<dbReference type="InterPro" id="IPR002068">
    <property type="entry name" value="A-crystallin/Hsp20_dom"/>
</dbReference>
<name>A0ABR1INU4_9AGAR</name>
<evidence type="ECO:0000256" key="1">
    <source>
        <dbReference type="ARBA" id="ARBA00023016"/>
    </source>
</evidence>
<evidence type="ECO:0000259" key="5">
    <source>
        <dbReference type="PROSITE" id="PS01031"/>
    </source>
</evidence>
<dbReference type="Proteomes" id="UP001498398">
    <property type="component" value="Unassembled WGS sequence"/>
</dbReference>
<dbReference type="InterPro" id="IPR031107">
    <property type="entry name" value="Small_HSP"/>
</dbReference>
<evidence type="ECO:0000313" key="7">
    <source>
        <dbReference type="Proteomes" id="UP001498398"/>
    </source>
</evidence>
<feature type="domain" description="SHSP" evidence="5">
    <location>
        <begin position="64"/>
        <end position="214"/>
    </location>
</feature>